<evidence type="ECO:0000259" key="14">
    <source>
        <dbReference type="Pfam" id="PF14821"/>
    </source>
</evidence>
<dbReference type="GO" id="GO:0009088">
    <property type="term" value="P:threonine biosynthetic process"/>
    <property type="evidence" value="ECO:0007669"/>
    <property type="project" value="UniProtKB-UniRule"/>
</dbReference>
<dbReference type="InterPro" id="IPR001926">
    <property type="entry name" value="TrpB-like_PALP"/>
</dbReference>
<dbReference type="FunFam" id="3.90.1380.10:FF:000002">
    <property type="entry name" value="Threonine synthase"/>
    <property type="match status" value="1"/>
</dbReference>
<dbReference type="Proteomes" id="UP000306753">
    <property type="component" value="Unassembled WGS sequence"/>
</dbReference>
<comment type="catalytic activity">
    <reaction evidence="10">
        <text>O-phospho-L-homoserine + H2O = L-threonine + phosphate</text>
        <dbReference type="Rhea" id="RHEA:10840"/>
        <dbReference type="ChEBI" id="CHEBI:15377"/>
        <dbReference type="ChEBI" id="CHEBI:43474"/>
        <dbReference type="ChEBI" id="CHEBI:57590"/>
        <dbReference type="ChEBI" id="CHEBI:57926"/>
        <dbReference type="EC" id="4.2.3.1"/>
    </reaction>
</comment>
<dbReference type="NCBIfam" id="TIGR00260">
    <property type="entry name" value="thrC"/>
    <property type="match status" value="1"/>
</dbReference>
<evidence type="ECO:0000256" key="12">
    <source>
        <dbReference type="PIRSR" id="PIRSR604450-51"/>
    </source>
</evidence>
<dbReference type="InterPro" id="IPR051166">
    <property type="entry name" value="Threonine_Synthase"/>
</dbReference>
<keyword evidence="8 12" id="KW-0663">Pyridoxal phosphate</keyword>
<accession>A0A5R9QJQ7</accession>
<evidence type="ECO:0000256" key="11">
    <source>
        <dbReference type="NCBIfam" id="TIGR00260"/>
    </source>
</evidence>
<dbReference type="EMBL" id="QLAG01000001">
    <property type="protein sequence ID" value="TLX65531.1"/>
    <property type="molecule type" value="Genomic_DNA"/>
</dbReference>
<sequence length="474" mass="51946">MRYISTRGQAPALNFEDVLLAGLASDGGLYVPENLPRFTQEEIASWAGLPYHELAFRVMRPFVAGSIPDADFKRILEETYATGEGGVFAHGAVAPLRQLDANEWVLELFHGPTLAFKDFALQLLGRLLDYVLAKRGERVVIMGATSGDTGSAAIEGCRRCENVDIFILHPHNRVSEVQRRQMTTILGENIHNIAIEGNFDDCQEMVKASFADQGFLKSTRLVAVNSINWARIMAQIVYYFHAALQLGGPARSVAFSVPTGNFGDIFAGYLARNMGLPISQLIVATNRNDILHRFMSGNRYDKDTLHASLSPSMDIMVSSNFERLLFDLHGRNGAAVAELLNGFRASGKLAVEEDRWTEARRLFDSLAVDDAQTCATIAEVFKASGELLDPHTAIGVRAARECRRNLATPMVILGTAHPVKFPDAVTQAGVGKALELPAHLSDLFQRAERCTVLPNALEAVQAFVSQHGNRGKPL</sequence>
<evidence type="ECO:0000256" key="3">
    <source>
        <dbReference type="ARBA" id="ARBA00005517"/>
    </source>
</evidence>
<feature type="modified residue" description="N6-(pyridoxal phosphate)lysine" evidence="12">
    <location>
        <position position="117"/>
    </location>
</feature>
<dbReference type="PANTHER" id="PTHR42690:SF1">
    <property type="entry name" value="THREONINE SYNTHASE-LIKE 2"/>
    <property type="match status" value="1"/>
</dbReference>
<keyword evidence="6" id="KW-0028">Amino-acid biosynthesis</keyword>
<name>A0A5R9QJQ7_9GAMM</name>
<gene>
    <name evidence="15" type="ORF">DN820_01250</name>
</gene>
<comment type="cofactor">
    <cofactor evidence="1 12">
        <name>pyridoxal 5'-phosphate</name>
        <dbReference type="ChEBI" id="CHEBI:597326"/>
    </cofactor>
</comment>
<organism evidence="15 16">
    <name type="scientific">Stutzerimonas nosocomialis</name>
    <dbReference type="NCBI Taxonomy" id="1056496"/>
    <lineage>
        <taxon>Bacteria</taxon>
        <taxon>Pseudomonadati</taxon>
        <taxon>Pseudomonadota</taxon>
        <taxon>Gammaproteobacteria</taxon>
        <taxon>Pseudomonadales</taxon>
        <taxon>Pseudomonadaceae</taxon>
        <taxon>Stutzerimonas</taxon>
    </lineage>
</organism>
<evidence type="ECO:0000256" key="9">
    <source>
        <dbReference type="ARBA" id="ARBA00023239"/>
    </source>
</evidence>
<dbReference type="Pfam" id="PF14821">
    <property type="entry name" value="Thr_synth_N"/>
    <property type="match status" value="1"/>
</dbReference>
<comment type="caution">
    <text evidence="15">The sequence shown here is derived from an EMBL/GenBank/DDBJ whole genome shotgun (WGS) entry which is preliminary data.</text>
</comment>
<evidence type="ECO:0000313" key="15">
    <source>
        <dbReference type="EMBL" id="TLX65531.1"/>
    </source>
</evidence>
<evidence type="ECO:0000256" key="1">
    <source>
        <dbReference type="ARBA" id="ARBA00001933"/>
    </source>
</evidence>
<dbReference type="InterPro" id="IPR037158">
    <property type="entry name" value="Thr_synth_N_sf"/>
</dbReference>
<dbReference type="GO" id="GO:0004795">
    <property type="term" value="F:threonine synthase activity"/>
    <property type="evidence" value="ECO:0007669"/>
    <property type="project" value="UniProtKB-UniRule"/>
</dbReference>
<dbReference type="CDD" id="cd01560">
    <property type="entry name" value="Thr-synth_2"/>
    <property type="match status" value="1"/>
</dbReference>
<protein>
    <recommendedName>
        <fullName evidence="5 11">Threonine synthase</fullName>
        <ecNumber evidence="4 11">4.2.3.1</ecNumber>
    </recommendedName>
</protein>
<evidence type="ECO:0000256" key="10">
    <source>
        <dbReference type="ARBA" id="ARBA00049144"/>
    </source>
</evidence>
<evidence type="ECO:0000256" key="7">
    <source>
        <dbReference type="ARBA" id="ARBA00022697"/>
    </source>
</evidence>
<dbReference type="InterPro" id="IPR036052">
    <property type="entry name" value="TrpB-like_PALP_sf"/>
</dbReference>
<reference evidence="15 16" key="1">
    <citation type="journal article" date="2017" name="Eur. J. Clin. Microbiol. Infect. Dis.">
        <title>Uncommonly isolated clinical Pseudomonas: identification and phylogenetic assignation.</title>
        <authorList>
            <person name="Mulet M."/>
            <person name="Gomila M."/>
            <person name="Ramirez A."/>
            <person name="Cardew S."/>
            <person name="Moore E.R."/>
            <person name="Lalucat J."/>
            <person name="Garcia-Valdes E."/>
        </authorList>
    </citation>
    <scope>NUCLEOTIDE SEQUENCE [LARGE SCALE GENOMIC DNA]</scope>
    <source>
        <strain evidence="15 16">SD129</strain>
    </source>
</reference>
<dbReference type="InterPro" id="IPR029144">
    <property type="entry name" value="Thr_synth_N"/>
</dbReference>
<dbReference type="UniPathway" id="UPA00050">
    <property type="reaction ID" value="UER00065"/>
</dbReference>
<feature type="domain" description="Threonine synthase N-terminal" evidence="14">
    <location>
        <begin position="2"/>
        <end position="80"/>
    </location>
</feature>
<dbReference type="SUPFAM" id="SSF53686">
    <property type="entry name" value="Tryptophan synthase beta subunit-like PLP-dependent enzymes"/>
    <property type="match status" value="1"/>
</dbReference>
<evidence type="ECO:0000256" key="5">
    <source>
        <dbReference type="ARBA" id="ARBA00018679"/>
    </source>
</evidence>
<dbReference type="GO" id="GO:0030170">
    <property type="term" value="F:pyridoxal phosphate binding"/>
    <property type="evidence" value="ECO:0007669"/>
    <property type="project" value="InterPro"/>
</dbReference>
<evidence type="ECO:0000256" key="8">
    <source>
        <dbReference type="ARBA" id="ARBA00022898"/>
    </source>
</evidence>
<evidence type="ECO:0000259" key="13">
    <source>
        <dbReference type="Pfam" id="PF00291"/>
    </source>
</evidence>
<dbReference type="PANTHER" id="PTHR42690">
    <property type="entry name" value="THREONINE SYNTHASE FAMILY MEMBER"/>
    <property type="match status" value="1"/>
</dbReference>
<comment type="pathway">
    <text evidence="2">Amino-acid biosynthesis; L-threonine biosynthesis; L-threonine from L-aspartate: step 5/5.</text>
</comment>
<evidence type="ECO:0000256" key="6">
    <source>
        <dbReference type="ARBA" id="ARBA00022605"/>
    </source>
</evidence>
<dbReference type="InterPro" id="IPR004450">
    <property type="entry name" value="Thr_synthase-like"/>
</dbReference>
<dbReference type="EC" id="4.2.3.1" evidence="4 11"/>
<proteinExistence type="inferred from homology"/>
<dbReference type="Gene3D" id="3.90.1380.10">
    <property type="entry name" value="Threonine synthase, N-terminal domain"/>
    <property type="match status" value="1"/>
</dbReference>
<dbReference type="PROSITE" id="PS00165">
    <property type="entry name" value="DEHYDRATASE_SER_THR"/>
    <property type="match status" value="1"/>
</dbReference>
<keyword evidence="7" id="KW-0791">Threonine biosynthesis</keyword>
<feature type="domain" description="Tryptophan synthase beta chain-like PALP" evidence="13">
    <location>
        <begin position="98"/>
        <end position="336"/>
    </location>
</feature>
<dbReference type="AlphaFoldDB" id="A0A5R9QJQ7"/>
<dbReference type="Pfam" id="PF24857">
    <property type="entry name" value="THR4_C"/>
    <property type="match status" value="1"/>
</dbReference>
<evidence type="ECO:0000313" key="16">
    <source>
        <dbReference type="Proteomes" id="UP000306753"/>
    </source>
</evidence>
<dbReference type="Gene3D" id="3.40.50.1100">
    <property type="match status" value="2"/>
</dbReference>
<evidence type="ECO:0000256" key="4">
    <source>
        <dbReference type="ARBA" id="ARBA00013028"/>
    </source>
</evidence>
<keyword evidence="16" id="KW-1185">Reference proteome</keyword>
<dbReference type="Pfam" id="PF00291">
    <property type="entry name" value="PALP"/>
    <property type="match status" value="1"/>
</dbReference>
<dbReference type="InterPro" id="IPR000634">
    <property type="entry name" value="Ser/Thr_deHydtase_PyrdxlP-BS"/>
</dbReference>
<comment type="similarity">
    <text evidence="3">Belongs to the threonine synthase family.</text>
</comment>
<keyword evidence="9 15" id="KW-0456">Lyase</keyword>
<dbReference type="RefSeq" id="WP_138410665.1">
    <property type="nucleotide sequence ID" value="NZ_QLAF01000014.1"/>
</dbReference>
<evidence type="ECO:0000256" key="2">
    <source>
        <dbReference type="ARBA" id="ARBA00004979"/>
    </source>
</evidence>